<protein>
    <submittedName>
        <fullName evidence="1">10426_t:CDS:1</fullName>
    </submittedName>
</protein>
<feature type="non-terminal residue" evidence="1">
    <location>
        <position position="96"/>
    </location>
</feature>
<comment type="caution">
    <text evidence="1">The sequence shown here is derived from an EMBL/GenBank/DDBJ whole genome shotgun (WGS) entry which is preliminary data.</text>
</comment>
<evidence type="ECO:0000313" key="2">
    <source>
        <dbReference type="Proteomes" id="UP000789860"/>
    </source>
</evidence>
<dbReference type="Proteomes" id="UP000789860">
    <property type="component" value="Unassembled WGS sequence"/>
</dbReference>
<accession>A0ACA9P610</accession>
<proteinExistence type="predicted"/>
<organism evidence="1 2">
    <name type="scientific">Scutellospora calospora</name>
    <dbReference type="NCBI Taxonomy" id="85575"/>
    <lineage>
        <taxon>Eukaryota</taxon>
        <taxon>Fungi</taxon>
        <taxon>Fungi incertae sedis</taxon>
        <taxon>Mucoromycota</taxon>
        <taxon>Glomeromycotina</taxon>
        <taxon>Glomeromycetes</taxon>
        <taxon>Diversisporales</taxon>
        <taxon>Gigasporaceae</taxon>
        <taxon>Scutellospora</taxon>
    </lineage>
</organism>
<reference evidence="1" key="1">
    <citation type="submission" date="2021-06" db="EMBL/GenBank/DDBJ databases">
        <authorList>
            <person name="Kallberg Y."/>
            <person name="Tangrot J."/>
            <person name="Rosling A."/>
        </authorList>
    </citation>
    <scope>NUCLEOTIDE SEQUENCE</scope>
    <source>
        <strain evidence="1">AU212A</strain>
    </source>
</reference>
<feature type="non-terminal residue" evidence="1">
    <location>
        <position position="1"/>
    </location>
</feature>
<evidence type="ECO:0000313" key="1">
    <source>
        <dbReference type="EMBL" id="CAG8691162.1"/>
    </source>
</evidence>
<gene>
    <name evidence="1" type="ORF">SCALOS_LOCUS10137</name>
</gene>
<name>A0ACA9P610_9GLOM</name>
<dbReference type="EMBL" id="CAJVPM010035839">
    <property type="protein sequence ID" value="CAG8691162.1"/>
    <property type="molecule type" value="Genomic_DNA"/>
</dbReference>
<sequence>LFNLYDTDTEIVDLTLSNNEQENKNSDDSFEEIAYFTKTLTAKYVEFSAISVEYPSTDSESYAIIYNFLESNNYSQSNNEQIQNAIKNKARVVFRD</sequence>
<keyword evidence="2" id="KW-1185">Reference proteome</keyword>